<evidence type="ECO:0000313" key="2">
    <source>
        <dbReference type="Proteomes" id="UP000325579"/>
    </source>
</evidence>
<keyword evidence="2" id="KW-1185">Reference proteome</keyword>
<protein>
    <submittedName>
        <fullName evidence="1">Uncharacterized protein</fullName>
    </submittedName>
</protein>
<gene>
    <name evidence="1" type="ORF">BDV37DRAFT_280040</name>
</gene>
<dbReference type="AlphaFoldDB" id="A0A5N7DM22"/>
<dbReference type="OrthoDB" id="4770905at2759"/>
<reference evidence="1 2" key="1">
    <citation type="submission" date="2019-04" db="EMBL/GenBank/DDBJ databases">
        <authorList>
            <consortium name="DOE Joint Genome Institute"/>
            <person name="Mondo S."/>
            <person name="Kjaerbolling I."/>
            <person name="Vesth T."/>
            <person name="Frisvad J.C."/>
            <person name="Nybo J.L."/>
            <person name="Theobald S."/>
            <person name="Kildgaard S."/>
            <person name="Isbrandt T."/>
            <person name="Kuo A."/>
            <person name="Sato A."/>
            <person name="Lyhne E.K."/>
            <person name="Kogle M.E."/>
            <person name="Wiebenga A."/>
            <person name="Kun R.S."/>
            <person name="Lubbers R.J."/>
            <person name="Makela M.R."/>
            <person name="Barry K."/>
            <person name="Chovatia M."/>
            <person name="Clum A."/>
            <person name="Daum C."/>
            <person name="Haridas S."/>
            <person name="He G."/>
            <person name="LaButti K."/>
            <person name="Lipzen A."/>
            <person name="Riley R."/>
            <person name="Salamov A."/>
            <person name="Simmons B.A."/>
            <person name="Magnuson J.K."/>
            <person name="Henrissat B."/>
            <person name="Mortensen U.H."/>
            <person name="Larsen T.O."/>
            <person name="Devries R.P."/>
            <person name="Grigoriev I.V."/>
            <person name="Machida M."/>
            <person name="Baker S.E."/>
            <person name="Andersen M.R."/>
            <person name="Cantor M.N."/>
            <person name="Hua S.X."/>
        </authorList>
    </citation>
    <scope>NUCLEOTIDE SEQUENCE [LARGE SCALE GENOMIC DNA]</scope>
    <source>
        <strain evidence="1 2">CBS 119388</strain>
    </source>
</reference>
<proteinExistence type="predicted"/>
<dbReference type="RefSeq" id="XP_031944826.1">
    <property type="nucleotide sequence ID" value="XM_032086469.1"/>
</dbReference>
<accession>A0A5N7DM22</accession>
<dbReference type="Proteomes" id="UP000325579">
    <property type="component" value="Unassembled WGS sequence"/>
</dbReference>
<name>A0A5N7DM22_9EURO</name>
<evidence type="ECO:0000313" key="1">
    <source>
        <dbReference type="EMBL" id="KAE8407507.1"/>
    </source>
</evidence>
<dbReference type="EMBL" id="ML736748">
    <property type="protein sequence ID" value="KAE8407507.1"/>
    <property type="molecule type" value="Genomic_DNA"/>
</dbReference>
<sequence>MRRQIIWDATGDAFEFERRTKKFKVCFLPVPMPTKDERFLWVDLTFPVRAVYLPVARIADQRVPRFAAYVHLNLRIYDVSLQTYRPHHVPIEKVSSTVGKTLGGVLGPTSQTIGQTLGEEVGGVAQNVVDGQYVPGTEKPVPEPNLTEAERDKIQQKEGAPRTYWAGNLSIKADQTHGWGWRPEWTMRIDARALIEMLIVPMHFRKRIYINPYRYVKLFHATAIDNTGVATITLKVMDAWVAIDYAGLVSRHGGIPLDYKATGIPESSITQILLAILTPKASMLPVAGTVLSLGLGYLAEYLDDPQAMLTKHSLAKKGTEIALLFIQGANRVRKYYASGKIPAIQLPRRGPGMRQALQGQDRQSIFVGEEGEKAQAQQMVRDEKTIGVTIDEIEDPQREVDMEDDEEMQAVTWLGYSPLVIEKQ</sequence>
<organism evidence="1 2">
    <name type="scientific">Aspergillus pseudonomiae</name>
    <dbReference type="NCBI Taxonomy" id="1506151"/>
    <lineage>
        <taxon>Eukaryota</taxon>
        <taxon>Fungi</taxon>
        <taxon>Dikarya</taxon>
        <taxon>Ascomycota</taxon>
        <taxon>Pezizomycotina</taxon>
        <taxon>Eurotiomycetes</taxon>
        <taxon>Eurotiomycetidae</taxon>
        <taxon>Eurotiales</taxon>
        <taxon>Aspergillaceae</taxon>
        <taxon>Aspergillus</taxon>
        <taxon>Aspergillus subgen. Circumdati</taxon>
    </lineage>
</organism>
<dbReference type="GeneID" id="43671160"/>